<feature type="compositionally biased region" description="Low complexity" evidence="4">
    <location>
        <begin position="29"/>
        <end position="38"/>
    </location>
</feature>
<feature type="region of interest" description="Disordered" evidence="4">
    <location>
        <begin position="29"/>
        <end position="52"/>
    </location>
</feature>
<organism evidence="7 8">
    <name type="scientific">Paenibacillus cremeus</name>
    <dbReference type="NCBI Taxonomy" id="2163881"/>
    <lineage>
        <taxon>Bacteria</taxon>
        <taxon>Bacillati</taxon>
        <taxon>Bacillota</taxon>
        <taxon>Bacilli</taxon>
        <taxon>Bacillales</taxon>
        <taxon>Paenibacillaceae</taxon>
        <taxon>Paenibacillus</taxon>
    </lineage>
</organism>
<keyword evidence="3" id="KW-0804">Transcription</keyword>
<dbReference type="GO" id="GO:0003700">
    <property type="term" value="F:DNA-binding transcription factor activity"/>
    <property type="evidence" value="ECO:0007669"/>
    <property type="project" value="InterPro"/>
</dbReference>
<comment type="caution">
    <text evidence="7">The sequence shown here is derived from an EMBL/GenBank/DDBJ whole genome shotgun (WGS) entry which is preliminary data.</text>
</comment>
<dbReference type="EMBL" id="VNJI01000019">
    <property type="protein sequence ID" value="TVY08841.1"/>
    <property type="molecule type" value="Genomic_DNA"/>
</dbReference>
<evidence type="ECO:0000313" key="7">
    <source>
        <dbReference type="EMBL" id="TVY08841.1"/>
    </source>
</evidence>
<dbReference type="SMART" id="SM00342">
    <property type="entry name" value="HTH_ARAC"/>
    <property type="match status" value="1"/>
</dbReference>
<evidence type="ECO:0000259" key="6">
    <source>
        <dbReference type="PROSITE" id="PS01124"/>
    </source>
</evidence>
<accession>A0A559K9M8</accession>
<dbReference type="Pfam" id="PF12833">
    <property type="entry name" value="HTH_18"/>
    <property type="match status" value="1"/>
</dbReference>
<dbReference type="SUPFAM" id="SSF46689">
    <property type="entry name" value="Homeodomain-like"/>
    <property type="match status" value="1"/>
</dbReference>
<evidence type="ECO:0000256" key="4">
    <source>
        <dbReference type="SAM" id="MobiDB-lite"/>
    </source>
</evidence>
<dbReference type="GO" id="GO:0043565">
    <property type="term" value="F:sequence-specific DNA binding"/>
    <property type="evidence" value="ECO:0007669"/>
    <property type="project" value="InterPro"/>
</dbReference>
<keyword evidence="5" id="KW-0732">Signal</keyword>
<reference evidence="7 8" key="1">
    <citation type="submission" date="2019-07" db="EMBL/GenBank/DDBJ databases">
        <authorList>
            <person name="Kim J."/>
        </authorList>
    </citation>
    <scope>NUCLEOTIDE SEQUENCE [LARGE SCALE GENOMIC DNA]</scope>
    <source>
        <strain evidence="7 8">JC52</strain>
    </source>
</reference>
<keyword evidence="8" id="KW-1185">Reference proteome</keyword>
<dbReference type="InterPro" id="IPR009057">
    <property type="entry name" value="Homeodomain-like_sf"/>
</dbReference>
<evidence type="ECO:0000256" key="5">
    <source>
        <dbReference type="SAM" id="SignalP"/>
    </source>
</evidence>
<dbReference type="PANTHER" id="PTHR43280">
    <property type="entry name" value="ARAC-FAMILY TRANSCRIPTIONAL REGULATOR"/>
    <property type="match status" value="1"/>
</dbReference>
<keyword evidence="1" id="KW-0805">Transcription regulation</keyword>
<sequence>MSNIRGKKWLTIGTAGMLSLAVLAAGCSSTSTPASTTTTDKKPTDQPKAAAEPPKLQSLTYWVPLASNVAATLKSFGDMTVTFEEMKVRTRAWFLTLGHYLNESCIRNSPKLSEHIIKFIEQYYGNEMLSLTMIAEPFQLTPPYLSGLFKKQTGMNLTDYLTRLRIDEAKKLMTDKKLTFTQIANKVGYTSDIGFIRVFKKRSQRHV</sequence>
<evidence type="ECO:0000256" key="2">
    <source>
        <dbReference type="ARBA" id="ARBA00023125"/>
    </source>
</evidence>
<feature type="signal peptide" evidence="5">
    <location>
        <begin position="1"/>
        <end position="24"/>
    </location>
</feature>
<dbReference type="Proteomes" id="UP000317036">
    <property type="component" value="Unassembled WGS sequence"/>
</dbReference>
<dbReference type="AlphaFoldDB" id="A0A559K9M8"/>
<dbReference type="Gene3D" id="1.10.10.60">
    <property type="entry name" value="Homeodomain-like"/>
    <property type="match status" value="2"/>
</dbReference>
<feature type="chain" id="PRO_5039685395" evidence="5">
    <location>
        <begin position="25"/>
        <end position="207"/>
    </location>
</feature>
<protein>
    <submittedName>
        <fullName evidence="7">Helix-turn-helix transcriptional regulator</fullName>
    </submittedName>
</protein>
<proteinExistence type="predicted"/>
<dbReference type="PROSITE" id="PS01124">
    <property type="entry name" value="HTH_ARAC_FAMILY_2"/>
    <property type="match status" value="1"/>
</dbReference>
<name>A0A559K9M8_9BACL</name>
<evidence type="ECO:0000256" key="3">
    <source>
        <dbReference type="ARBA" id="ARBA00023163"/>
    </source>
</evidence>
<dbReference type="PANTHER" id="PTHR43280:SF28">
    <property type="entry name" value="HTH-TYPE TRANSCRIPTIONAL ACTIVATOR RHAS"/>
    <property type="match status" value="1"/>
</dbReference>
<evidence type="ECO:0000256" key="1">
    <source>
        <dbReference type="ARBA" id="ARBA00023015"/>
    </source>
</evidence>
<evidence type="ECO:0000313" key="8">
    <source>
        <dbReference type="Proteomes" id="UP000317036"/>
    </source>
</evidence>
<dbReference type="InterPro" id="IPR018060">
    <property type="entry name" value="HTH_AraC"/>
</dbReference>
<keyword evidence="2" id="KW-0238">DNA-binding</keyword>
<dbReference type="OrthoDB" id="2666950at2"/>
<dbReference type="PROSITE" id="PS51257">
    <property type="entry name" value="PROKAR_LIPOPROTEIN"/>
    <property type="match status" value="1"/>
</dbReference>
<feature type="domain" description="HTH araC/xylS-type" evidence="6">
    <location>
        <begin position="114"/>
        <end position="202"/>
    </location>
</feature>
<gene>
    <name evidence="7" type="ORF">FPZ49_16330</name>
</gene>
<dbReference type="RefSeq" id="WP_144848579.1">
    <property type="nucleotide sequence ID" value="NZ_VNJI01000019.1"/>
</dbReference>